<accession>A0ABW2Q145</accession>
<evidence type="ECO:0000256" key="1">
    <source>
        <dbReference type="ARBA" id="ARBA00006754"/>
    </source>
</evidence>
<feature type="domain" description="PucR C-terminal helix-turn-helix" evidence="3">
    <location>
        <begin position="456"/>
        <end position="514"/>
    </location>
</feature>
<dbReference type="PANTHER" id="PTHR33744">
    <property type="entry name" value="CARBOHYDRATE DIACID REGULATOR"/>
    <property type="match status" value="1"/>
</dbReference>
<feature type="domain" description="Purine catabolism PurC-like" evidence="2">
    <location>
        <begin position="12"/>
        <end position="129"/>
    </location>
</feature>
<dbReference type="Pfam" id="PF13556">
    <property type="entry name" value="HTH_30"/>
    <property type="match status" value="1"/>
</dbReference>
<gene>
    <name evidence="5" type="ORF">ACFQRG_20950</name>
</gene>
<dbReference type="EMBL" id="JBHTCO010000044">
    <property type="protein sequence ID" value="MFC7395381.1"/>
    <property type="molecule type" value="Genomic_DNA"/>
</dbReference>
<evidence type="ECO:0000259" key="3">
    <source>
        <dbReference type="Pfam" id="PF13556"/>
    </source>
</evidence>
<evidence type="ECO:0000313" key="5">
    <source>
        <dbReference type="EMBL" id="MFC7395381.1"/>
    </source>
</evidence>
<dbReference type="RefSeq" id="WP_380969879.1">
    <property type="nucleotide sequence ID" value="NZ_JBHTCO010000044.1"/>
</dbReference>
<evidence type="ECO:0000313" key="6">
    <source>
        <dbReference type="Proteomes" id="UP001596505"/>
    </source>
</evidence>
<dbReference type="Gene3D" id="1.10.10.2840">
    <property type="entry name" value="PucR C-terminal helix-turn-helix domain"/>
    <property type="match status" value="1"/>
</dbReference>
<sequence>MNQLIRSLTVRDLLGRPSFSDAKLVAGHKGCHRKVRWVHIMEVTAIEKFIHGGECILTTGLGLKTFQNNPIQYLTRLLEAGAACLCIELGNDIKEISSGLIDYADQQHFPLIVFNKEVRFVDITQDINSFLIHQHVDQLKAIDKLSTDFNQAVLHKNGEIQVLKLLHEHSHAYILYEHGNEYDSYPVKSQTMFHNDREIINKLREKGSNKIIQEPYDNEKRIFWLVQPVSVLGQTLGYLYLKRYDNAFSEWDKLMTDRAGLVLASNLFQKQLTVERKREREQQIIEDLIHNRSADEETLRDLIGEPWQNRYVYRLIYVDTGNISEHQLKTLQAGFNELGIYPLLSNMPTRLIILAFDFNAERKNWQKVIEDLQKLNLAGQIGISRLRSQLKDVPLSYQEAKAVAKRKHQLNQLSSFYEENGIYQLMELSTDKEVWQRFIYDQIGLLINHDKENPELLSTLKAYLTHQGSKTKTAEALYIVRQTLYHRLERIKSCLGEDFMNPERRIPIEVAIRIYELMKES</sequence>
<evidence type="ECO:0000259" key="4">
    <source>
        <dbReference type="Pfam" id="PF17853"/>
    </source>
</evidence>
<comment type="similarity">
    <text evidence="1">Belongs to the CdaR family.</text>
</comment>
<dbReference type="PANTHER" id="PTHR33744:SF1">
    <property type="entry name" value="DNA-BINDING TRANSCRIPTIONAL ACTIVATOR ADER"/>
    <property type="match status" value="1"/>
</dbReference>
<comment type="caution">
    <text evidence="5">The sequence shown here is derived from an EMBL/GenBank/DDBJ whole genome shotgun (WGS) entry which is preliminary data.</text>
</comment>
<keyword evidence="6" id="KW-1185">Reference proteome</keyword>
<dbReference type="InterPro" id="IPR041522">
    <property type="entry name" value="CdaR_GGDEF"/>
</dbReference>
<dbReference type="Pfam" id="PF17853">
    <property type="entry name" value="GGDEF_2"/>
    <property type="match status" value="1"/>
</dbReference>
<dbReference type="InterPro" id="IPR051448">
    <property type="entry name" value="CdaR-like_regulators"/>
</dbReference>
<dbReference type="Pfam" id="PF07905">
    <property type="entry name" value="PucR"/>
    <property type="match status" value="1"/>
</dbReference>
<organism evidence="5 6">
    <name type="scientific">Scopulibacillus cellulosilyticus</name>
    <dbReference type="NCBI Taxonomy" id="2665665"/>
    <lineage>
        <taxon>Bacteria</taxon>
        <taxon>Bacillati</taxon>
        <taxon>Bacillota</taxon>
        <taxon>Bacilli</taxon>
        <taxon>Bacillales</taxon>
        <taxon>Sporolactobacillaceae</taxon>
        <taxon>Scopulibacillus</taxon>
    </lineage>
</organism>
<evidence type="ECO:0000259" key="2">
    <source>
        <dbReference type="Pfam" id="PF07905"/>
    </source>
</evidence>
<dbReference type="InterPro" id="IPR025736">
    <property type="entry name" value="PucR_C-HTH_dom"/>
</dbReference>
<reference evidence="6" key="1">
    <citation type="journal article" date="2019" name="Int. J. Syst. Evol. Microbiol.">
        <title>The Global Catalogue of Microorganisms (GCM) 10K type strain sequencing project: providing services to taxonomists for standard genome sequencing and annotation.</title>
        <authorList>
            <consortium name="The Broad Institute Genomics Platform"/>
            <consortium name="The Broad Institute Genome Sequencing Center for Infectious Disease"/>
            <person name="Wu L."/>
            <person name="Ma J."/>
        </authorList>
    </citation>
    <scope>NUCLEOTIDE SEQUENCE [LARGE SCALE GENOMIC DNA]</scope>
    <source>
        <strain evidence="6">CGMCC 1.16305</strain>
    </source>
</reference>
<feature type="domain" description="CdaR GGDEF-like" evidence="4">
    <location>
        <begin position="313"/>
        <end position="404"/>
    </location>
</feature>
<dbReference type="Proteomes" id="UP001596505">
    <property type="component" value="Unassembled WGS sequence"/>
</dbReference>
<dbReference type="InterPro" id="IPR012914">
    <property type="entry name" value="PucR_dom"/>
</dbReference>
<name>A0ABW2Q145_9BACL</name>
<protein>
    <submittedName>
        <fullName evidence="5">PucR family transcriptional regulator</fullName>
    </submittedName>
</protein>
<dbReference type="InterPro" id="IPR042070">
    <property type="entry name" value="PucR_C-HTH_sf"/>
</dbReference>
<proteinExistence type="inferred from homology"/>